<dbReference type="EMBL" id="VLKT01000006">
    <property type="protein sequence ID" value="TWI40822.1"/>
    <property type="molecule type" value="Genomic_DNA"/>
</dbReference>
<gene>
    <name evidence="2" type="ORF">IQ26_01243</name>
</gene>
<accession>A0A562P8P8</accession>
<name>A0A562P8P8_9HYPH</name>
<dbReference type="RefSeq" id="WP_162457876.1">
    <property type="nucleotide sequence ID" value="NZ_BSPF01000121.1"/>
</dbReference>
<dbReference type="Pfam" id="PF06568">
    <property type="entry name" value="YjiS-like"/>
    <property type="match status" value="1"/>
</dbReference>
<sequence>MTTIDHANYSASRDRLDAIGFAKSAIRLAFRALKMRSERAALHEMPDYLLKDIGIGRSEIDHVTSMRLQLPTALKAVA</sequence>
<comment type="caution">
    <text evidence="2">The sequence shown here is derived from an EMBL/GenBank/DDBJ whole genome shotgun (WGS) entry which is preliminary data.</text>
</comment>
<organism evidence="2 3">
    <name type="scientific">Mesorhizobium tianshanense</name>
    <dbReference type="NCBI Taxonomy" id="39844"/>
    <lineage>
        <taxon>Bacteria</taxon>
        <taxon>Pseudomonadati</taxon>
        <taxon>Pseudomonadota</taxon>
        <taxon>Alphaproteobacteria</taxon>
        <taxon>Hyphomicrobiales</taxon>
        <taxon>Phyllobacteriaceae</taxon>
        <taxon>Mesorhizobium</taxon>
    </lineage>
</organism>
<dbReference type="OrthoDB" id="8085937at2"/>
<evidence type="ECO:0000259" key="1">
    <source>
        <dbReference type="Pfam" id="PF06568"/>
    </source>
</evidence>
<protein>
    <submittedName>
        <fullName evidence="2">Uncharacterized protein DUF1127</fullName>
    </submittedName>
</protein>
<dbReference type="Proteomes" id="UP000317122">
    <property type="component" value="Unassembled WGS sequence"/>
</dbReference>
<dbReference type="InterPro" id="IPR009506">
    <property type="entry name" value="YjiS-like"/>
</dbReference>
<dbReference type="AlphaFoldDB" id="A0A562P8P8"/>
<reference evidence="2 3" key="1">
    <citation type="journal article" date="2015" name="Stand. Genomic Sci.">
        <title>Genomic Encyclopedia of Bacterial and Archaeal Type Strains, Phase III: the genomes of soil and plant-associated and newly described type strains.</title>
        <authorList>
            <person name="Whitman W.B."/>
            <person name="Woyke T."/>
            <person name="Klenk H.P."/>
            <person name="Zhou Y."/>
            <person name="Lilburn T.G."/>
            <person name="Beck B.J."/>
            <person name="De Vos P."/>
            <person name="Vandamme P."/>
            <person name="Eisen J.A."/>
            <person name="Garrity G."/>
            <person name="Hugenholtz P."/>
            <person name="Kyrpides N.C."/>
        </authorList>
    </citation>
    <scope>NUCLEOTIDE SEQUENCE [LARGE SCALE GENOMIC DNA]</scope>
    <source>
        <strain evidence="2 3">CGMCC 1.2546</strain>
    </source>
</reference>
<proteinExistence type="predicted"/>
<keyword evidence="3" id="KW-1185">Reference proteome</keyword>
<evidence type="ECO:0000313" key="3">
    <source>
        <dbReference type="Proteomes" id="UP000317122"/>
    </source>
</evidence>
<feature type="domain" description="YjiS-like" evidence="1">
    <location>
        <begin position="31"/>
        <end position="61"/>
    </location>
</feature>
<evidence type="ECO:0000313" key="2">
    <source>
        <dbReference type="EMBL" id="TWI40822.1"/>
    </source>
</evidence>